<feature type="transmembrane region" description="Helical" evidence="6">
    <location>
        <begin position="237"/>
        <end position="256"/>
    </location>
</feature>
<protein>
    <recommendedName>
        <fullName evidence="7">Major facilitator superfamily (MFS) profile domain-containing protein</fullName>
    </recommendedName>
</protein>
<feature type="transmembrane region" description="Helical" evidence="6">
    <location>
        <begin position="144"/>
        <end position="163"/>
    </location>
</feature>
<keyword evidence="4 6" id="KW-1133">Transmembrane helix</keyword>
<evidence type="ECO:0000256" key="1">
    <source>
        <dbReference type="ARBA" id="ARBA00004141"/>
    </source>
</evidence>
<evidence type="ECO:0000256" key="2">
    <source>
        <dbReference type="ARBA" id="ARBA00022448"/>
    </source>
</evidence>
<dbReference type="SUPFAM" id="SSF103473">
    <property type="entry name" value="MFS general substrate transporter"/>
    <property type="match status" value="1"/>
</dbReference>
<feature type="transmembrane region" description="Helical" evidence="6">
    <location>
        <begin position="341"/>
        <end position="361"/>
    </location>
</feature>
<feature type="transmembrane region" description="Helical" evidence="6">
    <location>
        <begin position="430"/>
        <end position="451"/>
    </location>
</feature>
<name>A0ABP1DR94_9APHY</name>
<gene>
    <name evidence="8" type="ORF">GFSPODELE1_LOCUS7785</name>
</gene>
<feature type="transmembrane region" description="Helical" evidence="6">
    <location>
        <begin position="463"/>
        <end position="487"/>
    </location>
</feature>
<evidence type="ECO:0000256" key="4">
    <source>
        <dbReference type="ARBA" id="ARBA00022989"/>
    </source>
</evidence>
<keyword evidence="3 6" id="KW-0812">Transmembrane</keyword>
<reference evidence="9" key="1">
    <citation type="submission" date="2024-04" db="EMBL/GenBank/DDBJ databases">
        <authorList>
            <person name="Shaw F."/>
            <person name="Minotto A."/>
        </authorList>
    </citation>
    <scope>NUCLEOTIDE SEQUENCE [LARGE SCALE GENOMIC DNA]</scope>
</reference>
<evidence type="ECO:0000256" key="6">
    <source>
        <dbReference type="SAM" id="Phobius"/>
    </source>
</evidence>
<dbReference type="Gene3D" id="1.20.1250.20">
    <property type="entry name" value="MFS general substrate transporter like domains"/>
    <property type="match status" value="2"/>
</dbReference>
<dbReference type="InterPro" id="IPR011701">
    <property type="entry name" value="MFS"/>
</dbReference>
<dbReference type="Proteomes" id="UP001497453">
    <property type="component" value="Chromosome 5"/>
</dbReference>
<dbReference type="PANTHER" id="PTHR43791">
    <property type="entry name" value="PERMEASE-RELATED"/>
    <property type="match status" value="1"/>
</dbReference>
<evidence type="ECO:0000259" key="7">
    <source>
        <dbReference type="PROSITE" id="PS50850"/>
    </source>
</evidence>
<dbReference type="InterPro" id="IPR036259">
    <property type="entry name" value="MFS_trans_sf"/>
</dbReference>
<comment type="subcellular location">
    <subcellularLocation>
        <location evidence="1">Membrane</location>
        <topology evidence="1">Multi-pass membrane protein</topology>
    </subcellularLocation>
</comment>
<keyword evidence="2" id="KW-0813">Transport</keyword>
<keyword evidence="5 6" id="KW-0472">Membrane</keyword>
<evidence type="ECO:0000256" key="3">
    <source>
        <dbReference type="ARBA" id="ARBA00022692"/>
    </source>
</evidence>
<evidence type="ECO:0000313" key="9">
    <source>
        <dbReference type="Proteomes" id="UP001497453"/>
    </source>
</evidence>
<organism evidence="8 9">
    <name type="scientific">Somion occarium</name>
    <dbReference type="NCBI Taxonomy" id="3059160"/>
    <lineage>
        <taxon>Eukaryota</taxon>
        <taxon>Fungi</taxon>
        <taxon>Dikarya</taxon>
        <taxon>Basidiomycota</taxon>
        <taxon>Agaricomycotina</taxon>
        <taxon>Agaricomycetes</taxon>
        <taxon>Polyporales</taxon>
        <taxon>Cerrenaceae</taxon>
        <taxon>Somion</taxon>
    </lineage>
</organism>
<keyword evidence="9" id="KW-1185">Reference proteome</keyword>
<dbReference type="InterPro" id="IPR020846">
    <property type="entry name" value="MFS_dom"/>
</dbReference>
<feature type="domain" description="Major facilitator superfamily (MFS) profile" evidence="7">
    <location>
        <begin position="77"/>
        <end position="492"/>
    </location>
</feature>
<evidence type="ECO:0000313" key="8">
    <source>
        <dbReference type="EMBL" id="CAL1710356.1"/>
    </source>
</evidence>
<dbReference type="EMBL" id="OZ037948">
    <property type="protein sequence ID" value="CAL1710356.1"/>
    <property type="molecule type" value="Genomic_DNA"/>
</dbReference>
<feature type="transmembrane region" description="Helical" evidence="6">
    <location>
        <begin position="169"/>
        <end position="189"/>
    </location>
</feature>
<sequence length="556" mass="61587">MSFSFHTSSLEDLEKKIDIEHTENVASLGEPQLDKGGPSVVTKGKDEALEVLGDSSTPLHITPEQDRAVLRKIDLWLMPVIVMVYFLQQLDKSSLSYTSVFGIADDTHLVGSQYSWLGSIVYVAQLVWQPVSSYLIIKMPVAKYLFVNVFLWGIVVACTSAATDFSGLIASRFFLGIFEATVAPCFITVTQMWWRRREQTLRLAIWFAANGATGMVGSLLAWGLGHIGGSLRPYQTIFLFVGLLTIVCSPLVWIILPDSPTKAKFLSHDEKIIAVERLRANNMGTETKVWKWDQVLDLVLDLKSYLWFSMLFLCALPSGGISVFGPLIIKGFGFNQFQTLLFNIPFSALQVIVVILSALISTKLKLKWPVIFGLTLPPIAGASALFVLGRDPSLKNKLLGCYYVLSVFIGLQPMLYAWGSQNTAGHTKKLCTTGLMFVAQCVGNIVGPLLFTTEEAPYYRRGLIADLICWIVLAVLVLFTAVYLAFLNKRHAARRRRAGKTATVVDTSLETAVESARLQIQNEENGRKEGADASALNGRAFDDLTDVQNEDFIYVL</sequence>
<feature type="transmembrane region" description="Helical" evidence="6">
    <location>
        <begin position="116"/>
        <end position="137"/>
    </location>
</feature>
<dbReference type="Pfam" id="PF07690">
    <property type="entry name" value="MFS_1"/>
    <property type="match status" value="1"/>
</dbReference>
<feature type="transmembrane region" description="Helical" evidence="6">
    <location>
        <begin position="368"/>
        <end position="388"/>
    </location>
</feature>
<evidence type="ECO:0000256" key="5">
    <source>
        <dbReference type="ARBA" id="ARBA00023136"/>
    </source>
</evidence>
<proteinExistence type="predicted"/>
<dbReference type="PANTHER" id="PTHR43791:SF59">
    <property type="entry name" value="TRANSPORTER, PUTATIVE (AFU_ORTHOLOGUE AFUA_1G06550)-RELATED"/>
    <property type="match status" value="1"/>
</dbReference>
<feature type="transmembrane region" description="Helical" evidence="6">
    <location>
        <begin position="400"/>
        <end position="418"/>
    </location>
</feature>
<feature type="transmembrane region" description="Helical" evidence="6">
    <location>
        <begin position="305"/>
        <end position="329"/>
    </location>
</feature>
<feature type="transmembrane region" description="Helical" evidence="6">
    <location>
        <begin position="201"/>
        <end position="225"/>
    </location>
</feature>
<accession>A0ABP1DR94</accession>
<dbReference type="PROSITE" id="PS50850">
    <property type="entry name" value="MFS"/>
    <property type="match status" value="1"/>
</dbReference>